<accession>A0ABS9FAB8</accession>
<gene>
    <name evidence="7" type="ORF">GIW56_16700</name>
</gene>
<dbReference type="Pfam" id="PF18807">
    <property type="entry name" value="TTc_toxin_rep"/>
    <property type="match status" value="1"/>
</dbReference>
<evidence type="ECO:0000256" key="2">
    <source>
        <dbReference type="ARBA" id="ARBA00022525"/>
    </source>
</evidence>
<keyword evidence="8" id="KW-1185">Reference proteome</keyword>
<evidence type="ECO:0000313" key="7">
    <source>
        <dbReference type="EMBL" id="MCF5108483.1"/>
    </source>
</evidence>
<dbReference type="Pfam" id="PF12256">
    <property type="entry name" value="TcdB_toxin_midN"/>
    <property type="match status" value="1"/>
</dbReference>
<dbReference type="InterPro" id="IPR022045">
    <property type="entry name" value="TcdB_toxin_mid/N"/>
</dbReference>
<dbReference type="InterPro" id="IPR022044">
    <property type="entry name" value="TcdB_toxin_mid/C"/>
</dbReference>
<evidence type="ECO:0000259" key="5">
    <source>
        <dbReference type="Pfam" id="PF12255"/>
    </source>
</evidence>
<feature type="domain" description="Insecticide toxin TcdB middle/C-terminal" evidence="5">
    <location>
        <begin position="868"/>
        <end position="972"/>
    </location>
</feature>
<evidence type="ECO:0000259" key="6">
    <source>
        <dbReference type="Pfam" id="PF12256"/>
    </source>
</evidence>
<reference evidence="7 8" key="1">
    <citation type="submission" date="2019-11" db="EMBL/GenBank/DDBJ databases">
        <title>Epiphytic Pseudomonas syringae from cherry orchards.</title>
        <authorList>
            <person name="Hulin M.T."/>
        </authorList>
    </citation>
    <scope>NUCLEOTIDE SEQUENCE [LARGE SCALE GENOMIC DNA]</scope>
    <source>
        <strain evidence="7 8">PA-6-5B</strain>
    </source>
</reference>
<dbReference type="EMBL" id="WKED01000029">
    <property type="protein sequence ID" value="MCF5108483.1"/>
    <property type="molecule type" value="Genomic_DNA"/>
</dbReference>
<dbReference type="SUPFAM" id="SSF69318">
    <property type="entry name" value="Integrin alpha N-terminal domain"/>
    <property type="match status" value="1"/>
</dbReference>
<comment type="subcellular location">
    <subcellularLocation>
        <location evidence="1">Secreted</location>
    </subcellularLocation>
</comment>
<feature type="compositionally biased region" description="Basic and acidic residues" evidence="4">
    <location>
        <begin position="2446"/>
        <end position="2456"/>
    </location>
</feature>
<organism evidence="7 8">
    <name type="scientific">Pseudomonas gessardii</name>
    <dbReference type="NCBI Taxonomy" id="78544"/>
    <lineage>
        <taxon>Bacteria</taxon>
        <taxon>Pseudomonadati</taxon>
        <taxon>Pseudomonadota</taxon>
        <taxon>Gammaproteobacteria</taxon>
        <taxon>Pseudomonadales</taxon>
        <taxon>Pseudomonadaceae</taxon>
        <taxon>Pseudomonas</taxon>
    </lineage>
</organism>
<feature type="region of interest" description="Disordered" evidence="4">
    <location>
        <begin position="2397"/>
        <end position="2456"/>
    </location>
</feature>
<dbReference type="RefSeq" id="WP_236384380.1">
    <property type="nucleotide sequence ID" value="NZ_WKED01000029.1"/>
</dbReference>
<dbReference type="PRINTS" id="PR01341">
    <property type="entry name" value="SALSPVBPROT"/>
</dbReference>
<protein>
    <submittedName>
        <fullName evidence="7">Toxin</fullName>
    </submittedName>
</protein>
<evidence type="ECO:0000256" key="1">
    <source>
        <dbReference type="ARBA" id="ARBA00004613"/>
    </source>
</evidence>
<dbReference type="NCBIfam" id="TIGR03696">
    <property type="entry name" value="Rhs_assc_core"/>
    <property type="match status" value="1"/>
</dbReference>
<dbReference type="PANTHER" id="PTHR32305:SF15">
    <property type="entry name" value="PROTEIN RHSA-RELATED"/>
    <property type="match status" value="1"/>
</dbReference>
<evidence type="ECO:0000256" key="3">
    <source>
        <dbReference type="ARBA" id="ARBA00023026"/>
    </source>
</evidence>
<dbReference type="Pfam" id="PF03534">
    <property type="entry name" value="SpvB"/>
    <property type="match status" value="1"/>
</dbReference>
<dbReference type="InterPro" id="IPR041508">
    <property type="entry name" value="TcC-like_repeat"/>
</dbReference>
<dbReference type="InterPro" id="IPR050708">
    <property type="entry name" value="T6SS_VgrG/RHS"/>
</dbReference>
<dbReference type="InterPro" id="IPR003284">
    <property type="entry name" value="Sal_SpvB"/>
</dbReference>
<dbReference type="Pfam" id="PF12255">
    <property type="entry name" value="TcdB_toxin_midC"/>
    <property type="match status" value="1"/>
</dbReference>
<keyword evidence="3" id="KW-0843">Virulence</keyword>
<dbReference type="InterPro" id="IPR028994">
    <property type="entry name" value="Integrin_alpha_N"/>
</dbReference>
<dbReference type="Gene3D" id="2.180.10.10">
    <property type="entry name" value="RHS repeat-associated core"/>
    <property type="match status" value="1"/>
</dbReference>
<feature type="domain" description="Insecticide toxin TcdB middle/N-terminal" evidence="6">
    <location>
        <begin position="664"/>
        <end position="823"/>
    </location>
</feature>
<name>A0ABS9FAB8_9PSED</name>
<comment type="caution">
    <text evidence="7">The sequence shown here is derived from an EMBL/GenBank/DDBJ whole genome shotgun (WGS) entry which is preliminary data.</text>
</comment>
<dbReference type="InterPro" id="IPR022385">
    <property type="entry name" value="Rhs_assc_core"/>
</dbReference>
<keyword evidence="2" id="KW-0964">Secreted</keyword>
<evidence type="ECO:0000256" key="4">
    <source>
        <dbReference type="SAM" id="MobiDB-lite"/>
    </source>
</evidence>
<dbReference type="Proteomes" id="UP000814003">
    <property type="component" value="Unassembled WGS sequence"/>
</dbReference>
<feature type="region of interest" description="Disordered" evidence="4">
    <location>
        <begin position="1"/>
        <end position="27"/>
    </location>
</feature>
<proteinExistence type="predicted"/>
<sequence>MTSLEPDTTEDTPAVQEPRIKPSSVTLPKGGGAIQGLGETFSANAFTGAATLVLPIALTACKGSAPALSLQYQSAAGNGIFGLGFNVDIPAIACRTSTGQPLYDGTDTYVLPDGTPLVIDSSTPSREQDGLIIKRYLPCHEGGFALIEQWINTLTQSSFWRIIDASNVQSHFGRTADARIADPSQPEHIFSWLLEDRITAHGDATLYTYQAENTANIATAIYEQGRVQTTNRYPERILYGNDTPVFSIEDLATTEWHFEVVFDYGQYTLDPLPPQPYLPPAHAQWTARQDPFSTYTAGFEIRTHRLCQHILMFHRFKELGDEPVLVRLTRFTYDQNPVASRLIMVEAEGCQSTVQDYTSQALPPLEFGYTHFAPQSGRFEALRRSDEVPAPLVGSAPWYRFVDLQGQGLPGILFQSQSTVLYMAPQGPCKHIDTDDNSDEVILYTPPVAPATFPSLGLNGSSTLLDITGCGRPAWVAVSADGSRYAQALANGGWAPFEVLPAVPRDLLSPHSLMADLTGDGLNDVVYLDDQSVRIYPSLGTQGYGPALVRPRDDGVPLTTQDSSCVVLQMTDMFGSGREHLVRIANGSVEVWPSLGFGRFGSRVQLGNAPQFGEDFSIDRLFLADIDGSGTVDLLYVHPDHIDLYMNHSGNAFAEAIAIPLPNTWGPGSKIQFADVRGNGSAALVFSDAHLPGPLAYDFGSRSKPYLLNRVDNNMGASTHISYQPSTTYALRDRRDGRPWVTELPFPVQVVDRIDAIDSVSQTRLVSTYNYRHGYYDPIERQFCGFGQVDHTDTQSREEYLRSSSGTAEIHTPASLTRTWYHTGAWMDGSLCDAFVNDYFAADASAPRVMPARFQWLGEPSTESVRQAHLALKGLQLRQEIYGLDSTDAQSTPYHVVENGYDVRQIQRPLDKQHAVFFAYPLQTLSLHYERNPSDPRITQDMTLQVDDYGSVLRRASIAYPRRADIATRLPEQSQCFVTSNTNQYVDLTGNDVRLLGQPVESYNWLLRAPPPPSSGQTYTVEELAHLIDTALADPEADLTLFGRYRSYYWSPETKTALPLGQTSAQGLLCQQWTALATPTDLQTAYDGVLSAADLTQLLAQNGKYIENDGLWWNPGLLQTFLDTDHYYLPSSIIDPFGATQTLEYDPYDLVLVRSEDALGNVINVTSIDYRTLAPWEITDPNQTVSQTLCDALGMVCATSLRGMQGKQPVGFKSLSLDRREQPFDLETALSQPQTYLQGAATYTAYDLFSWCGRITPQALNGLDDTSSNVWESLVGQHYISRSGAMLKRWRERPLGAPLQLPGLSPQVASAVGARLAMVPSQVPVHATTLQAETYELTGRVQYSIQYSDGFNRLVQCQALVDPGPSWQVNANHSVTSTHSIERWVVSGATVYDNKGNPIRQYEPVYSAGRGYISNEELSRFGVSPLIRYDPLNRKIRVDTPKGFFTKTLFCPWSEHLFDTNDTVLDSDYYRTHIDDPTLDPRERTALQQAAVFFNTPTVRQFNALGQAIRVTKLLAPQATNQRLEDAGLTMFNYFDIQGQLLDSADDRMLTQGLKNIRVIFTLDGQKIKSTCVDSGTRWVINNVSGKPIWGTDSRGAIQTSRYDLLGRLLEVQVIEAHEPERRTVRKIQYGESVPDAQGLNLRGQPYTLFDSAGLEVNLAYSIQGQLLSQTRQLAIDFSREADWKQLDDTQKFQTDWTYDALNRVETQALRRLNDVSAERVSYTYARTGLVSQVSLTPADTGIAQVYVDSITYDAKGQRQQITYANGVTTRYIYEPSTFRLQALVSQHTLDSRTLQALSYVYDPVGNITSIDDASQQVVFNANQRVDPQSNYTYDATYRLISASGREHPGVSDGGNDFIPLSALNDGRALQNYTRTYSYDLSGNLLRIQHQAAISTNRAVTISTTSNHGVDATLTTDPTRVDEFFDAAGNQIRWAGLSGAQWSYTDRLANITLVTRSNGTNDTSFYVYDANGVRLRKVTRTFGSAGATEMLDDTVYINGLEIRRRLINNILTQEYRTIRVMDGERCLAQRLVWTVGSPGDGVASPQLRYQLENYLGSAVMELDSSGKIITYEEYFPYGGTSFIAGDNATDVQLKRYRYAGKERDEVTGLYYFGARYYQPSIGRWLSADPSGPDDGLNLYCYVGDNPIIFSDPNGMLRVLVAGEGKDFSYSTALAKKYPDATIMVTQYDITPRPENGPANLHYYPNQLDVTSPDSWAALADWAQDNADGDRFDTLVFNNPHAGYGLSKFQVMGIDAGFKELPASPSYEYSRALGQQDVAGATPQITDMSSLKTLDLSDVFVPTGGVKYIASKSVMGMNESILNGFFNLGRSVTEPTGTLIAFLPSGSRNEKLVTDFKGGKRPPAGEGTFSAKQFSEDAAYNDHALGVNYNSNLTATQPHASWGPNFTPGPPKLGSMKSHQYKRSNSPTPGLNRRPRVDSSVSSPHSGSERARSPERH</sequence>
<evidence type="ECO:0000313" key="8">
    <source>
        <dbReference type="Proteomes" id="UP000814003"/>
    </source>
</evidence>
<dbReference type="PANTHER" id="PTHR32305">
    <property type="match status" value="1"/>
</dbReference>